<dbReference type="InterPro" id="IPR011072">
    <property type="entry name" value="HR1_rho-bd"/>
</dbReference>
<name>A0AAI8Z149_9PEZI</name>
<dbReference type="Pfam" id="PF14663">
    <property type="entry name" value="RasGEF_N_2"/>
    <property type="match status" value="1"/>
</dbReference>
<dbReference type="CDD" id="cd11627">
    <property type="entry name" value="HR1_Ste20-like"/>
    <property type="match status" value="1"/>
</dbReference>
<dbReference type="SMART" id="SM01310">
    <property type="entry name" value="RICTOR_V"/>
    <property type="match status" value="1"/>
</dbReference>
<organism evidence="7 8">
    <name type="scientific">Lecanosticta acicola</name>
    <dbReference type="NCBI Taxonomy" id="111012"/>
    <lineage>
        <taxon>Eukaryota</taxon>
        <taxon>Fungi</taxon>
        <taxon>Dikarya</taxon>
        <taxon>Ascomycota</taxon>
        <taxon>Pezizomycotina</taxon>
        <taxon>Dothideomycetes</taxon>
        <taxon>Dothideomycetidae</taxon>
        <taxon>Mycosphaerellales</taxon>
        <taxon>Mycosphaerellaceae</taxon>
        <taxon>Lecanosticta</taxon>
    </lineage>
</organism>
<gene>
    <name evidence="7" type="ORF">LECACI_7A005696</name>
</gene>
<protein>
    <submittedName>
        <fullName evidence="7">Cytosolic regulator pianissimo</fullName>
    </submittedName>
</protein>
<dbReference type="SUPFAM" id="SSF48371">
    <property type="entry name" value="ARM repeat"/>
    <property type="match status" value="1"/>
</dbReference>
<dbReference type="Pfam" id="PF14664">
    <property type="entry name" value="RICTOR_N"/>
    <property type="match status" value="1"/>
</dbReference>
<dbReference type="Proteomes" id="UP001296104">
    <property type="component" value="Unassembled WGS sequence"/>
</dbReference>
<reference evidence="7" key="1">
    <citation type="submission" date="2023-11" db="EMBL/GenBank/DDBJ databases">
        <authorList>
            <person name="Alioto T."/>
            <person name="Alioto T."/>
            <person name="Gomez Garrido J."/>
        </authorList>
    </citation>
    <scope>NUCLEOTIDE SEQUENCE</scope>
</reference>
<dbReference type="SMART" id="SM01308">
    <property type="entry name" value="RICTOR_N"/>
    <property type="match status" value="1"/>
</dbReference>
<dbReference type="Pfam" id="PF14668">
    <property type="entry name" value="RICTOR_V"/>
    <property type="match status" value="1"/>
</dbReference>
<keyword evidence="8" id="KW-1185">Reference proteome</keyword>
<feature type="region of interest" description="Disordered" evidence="3">
    <location>
        <begin position="1267"/>
        <end position="1286"/>
    </location>
</feature>
<evidence type="ECO:0000313" key="7">
    <source>
        <dbReference type="EMBL" id="CAK4030538.1"/>
    </source>
</evidence>
<feature type="compositionally biased region" description="Polar residues" evidence="3">
    <location>
        <begin position="636"/>
        <end position="647"/>
    </location>
</feature>
<comment type="similarity">
    <text evidence="1">Belongs to the RICTOR family.</text>
</comment>
<dbReference type="GO" id="GO:0038203">
    <property type="term" value="P:TORC2 signaling"/>
    <property type="evidence" value="ECO:0007669"/>
    <property type="project" value="TreeGrafter"/>
</dbReference>
<dbReference type="Pfam" id="PF14666">
    <property type="entry name" value="RICTOR_M"/>
    <property type="match status" value="1"/>
</dbReference>
<evidence type="ECO:0000259" key="5">
    <source>
        <dbReference type="SMART" id="SM01308"/>
    </source>
</evidence>
<dbReference type="InterPro" id="IPR029451">
    <property type="entry name" value="RICTOR_M"/>
</dbReference>
<dbReference type="Pfam" id="PF02185">
    <property type="entry name" value="HR1"/>
    <property type="match status" value="1"/>
</dbReference>
<dbReference type="InterPro" id="IPR028267">
    <property type="entry name" value="Pianissimo_N"/>
</dbReference>
<feature type="domain" description="Rapamycin-insensitive companion of mTOR middle" evidence="4">
    <location>
        <begin position="664"/>
        <end position="888"/>
    </location>
</feature>
<feature type="domain" description="Rapamycin-insensitive companion of mTOR N-terminal" evidence="5">
    <location>
        <begin position="225"/>
        <end position="590"/>
    </location>
</feature>
<sequence>MTQPSNRVNGPSVGPNNVLIPPSRSAREGGSLSAASFTTAKQGQSYARSAQPPPGSFTSELRSFNSRLDLSRLDLSYSNVEDGGNDTAASEQKQAEYRQEIEKQTRLKAGTENLLEALNSKNAKKSRDQRMAAESQLNASNRKIAQLKLDLEAEIQRSKEQPISPKGRLSQLFRTPASQPLDATAKLVDEPSEEEQDPELESPTYILAEILQALEVKDMQPDYYVNHANDLVELFRRHPTLKYDLAWSIFGLRMQVMLLSDSREVVAAAYRVIRYAITDRKSLQTVRALQTDYLVILSLVKESKARVEREQALKFVRASLDVKDGTKEIHPAVARIIVAVADHSDDQLRSIAILTLAELLLKDPPLVVNAGGVSVLSDAMGSGVYHAPETLLGPFLQLVDLPARRGVLKSGFEFSSAFATFTEPHSHHNLDDKLVASSRVIATMFKSWSGLMTLSLHDFLPVRSVVSSLYITDIKVRNAILDLLIDILRLEKRSWSTPFIGGRRLTTYARVANLNTEKDPAQDPQFESENDRQKRNLVQHFTAVSLAVLLRQGLMEGLLHAEHDAPTDALRRRTGLIVAEVLKKSSELLPTSWSAQLQTMPGLFNDALRFASEERHSALATVYQVDKVNLKLWRSDPSTTTKTSQETEGARARSASKTQASVEMDEAQFRAKMLESGVLNTVNYIKWDWSIIQELIDGPLTNPKLLYEALEKSKFVHRLLKFLRPFQLRFSDASNTKANQRYVKMACTLVKTLLKTSEGANYLINNKTIRQLAECLAQLDVSSGITSRNPMFSPERLSETLVGGYFAMLGIMCSDPKGLQILERWHIINMFYHIVELKMRDDLIRCLLTNLDYTLDSHPRIILSKAMIAGSKAMRIMATRILRKYAIEPIEPSVPGGSSAEWAIKLLVSQLYDPEIEVCEVAIKILEETCNDINSLEYVVKCRPALDHLGEIGAPLLLRFLSTSVGYHYLDGLDYITREMDDWFLGRNDSYVAVVEASLARALSDVPEKPQSILDDSMGPHDFGYVPPHFYRELTRTSEGCELLKAKGHFEEFAATIEDFAMEDEDPETILKVKGCLWAVGNVGSMEFGAPFLERTEVARHIVQIAEESQVMTLRGTAFFVLGLISRSLHGQEILAEYGWDGTINVMGESLGYVLPLDFNRLFSIRTSRTTEQSSLYRQYRPGSIKDDDPVNQQILDSITKLGNTVLTNKALTELTSLKHKKAPGFERPELFRKVMVLLSSHAYRIPQYRFVIDLFDKGVLRRIVLEEEGDEEDDDDAEDSSQDGV</sequence>
<dbReference type="PANTHER" id="PTHR13298">
    <property type="entry name" value="CYTOSOLIC REGULATOR PIANISSIMO"/>
    <property type="match status" value="1"/>
</dbReference>
<dbReference type="EMBL" id="CAVMBE010000037">
    <property type="protein sequence ID" value="CAK4030538.1"/>
    <property type="molecule type" value="Genomic_DNA"/>
</dbReference>
<keyword evidence="2" id="KW-0175">Coiled coil</keyword>
<evidence type="ECO:0000256" key="3">
    <source>
        <dbReference type="SAM" id="MobiDB-lite"/>
    </source>
</evidence>
<dbReference type="InterPro" id="IPR028268">
    <property type="entry name" value="Pianissimo_fam"/>
</dbReference>
<evidence type="ECO:0000313" key="8">
    <source>
        <dbReference type="Proteomes" id="UP001296104"/>
    </source>
</evidence>
<evidence type="ECO:0000259" key="6">
    <source>
        <dbReference type="SMART" id="SM01310"/>
    </source>
</evidence>
<dbReference type="GO" id="GO:0031932">
    <property type="term" value="C:TORC2 complex"/>
    <property type="evidence" value="ECO:0007669"/>
    <property type="project" value="InterPro"/>
</dbReference>
<accession>A0AAI8Z149</accession>
<feature type="compositionally biased region" description="Polar residues" evidence="3">
    <location>
        <begin position="33"/>
        <end position="48"/>
    </location>
</feature>
<evidence type="ECO:0000259" key="4">
    <source>
        <dbReference type="SMART" id="SM01307"/>
    </source>
</evidence>
<dbReference type="InterPro" id="IPR016024">
    <property type="entry name" value="ARM-type_fold"/>
</dbReference>
<evidence type="ECO:0000256" key="1">
    <source>
        <dbReference type="ARBA" id="ARBA00008878"/>
    </source>
</evidence>
<dbReference type="Gene3D" id="1.10.287.160">
    <property type="entry name" value="HR1 repeat"/>
    <property type="match status" value="1"/>
</dbReference>
<dbReference type="SMART" id="SM01307">
    <property type="entry name" value="RICTOR_M"/>
    <property type="match status" value="1"/>
</dbReference>
<dbReference type="InterPro" id="IPR029453">
    <property type="entry name" value="Rictor_IV"/>
</dbReference>
<proteinExistence type="inferred from homology"/>
<dbReference type="PANTHER" id="PTHR13298:SF11">
    <property type="entry name" value="RAPAMYCIN-INSENSITIVE COMPANION OF MTOR"/>
    <property type="match status" value="1"/>
</dbReference>
<dbReference type="SMART" id="SM01303">
    <property type="entry name" value="RasGEF_N_2"/>
    <property type="match status" value="1"/>
</dbReference>
<dbReference type="InterPro" id="IPR029452">
    <property type="entry name" value="RICTOR_V"/>
</dbReference>
<evidence type="ECO:0000256" key="2">
    <source>
        <dbReference type="SAM" id="Coils"/>
    </source>
</evidence>
<feature type="coiled-coil region" evidence="2">
    <location>
        <begin position="101"/>
        <end position="161"/>
    </location>
</feature>
<feature type="region of interest" description="Disordered" evidence="3">
    <location>
        <begin position="636"/>
        <end position="659"/>
    </location>
</feature>
<feature type="region of interest" description="Disordered" evidence="3">
    <location>
        <begin position="77"/>
        <end position="97"/>
    </location>
</feature>
<comment type="caution">
    <text evidence="7">The sequence shown here is derived from an EMBL/GenBank/DDBJ whole genome shotgun (WGS) entry which is preliminary data.</text>
</comment>
<dbReference type="SUPFAM" id="SSF46585">
    <property type="entry name" value="HR1 repeat"/>
    <property type="match status" value="1"/>
</dbReference>
<dbReference type="InterPro" id="IPR036274">
    <property type="entry name" value="HR1_rpt_sf"/>
</dbReference>
<feature type="region of interest" description="Disordered" evidence="3">
    <location>
        <begin position="1"/>
        <end position="62"/>
    </location>
</feature>
<feature type="domain" description="Rapamycin-insensitive companion of mTOR" evidence="6">
    <location>
        <begin position="1070"/>
        <end position="1142"/>
    </location>
</feature>